<dbReference type="Pfam" id="PF23359">
    <property type="entry name" value="Lsr2_DNA-bd"/>
    <property type="match status" value="1"/>
</dbReference>
<evidence type="ECO:0000313" key="6">
    <source>
        <dbReference type="Proteomes" id="UP000561011"/>
    </source>
</evidence>
<evidence type="ECO:0000256" key="2">
    <source>
        <dbReference type="SAM" id="MobiDB-lite"/>
    </source>
</evidence>
<reference evidence="5 6" key="1">
    <citation type="submission" date="2020-07" db="EMBL/GenBank/DDBJ databases">
        <title>MOT database genomes.</title>
        <authorList>
            <person name="Joseph S."/>
            <person name="Aduse-Opoku J."/>
            <person name="Hashim A."/>
            <person name="Wade W."/>
            <person name="Curtis M."/>
        </authorList>
    </citation>
    <scope>NUCLEOTIDE SEQUENCE [LARGE SCALE GENOMIC DNA]</scope>
    <source>
        <strain evidence="5 6">DSM 100099</strain>
    </source>
</reference>
<dbReference type="AlphaFoldDB" id="A0A853EWJ5"/>
<keyword evidence="1" id="KW-0238">DNA-binding</keyword>
<dbReference type="EMBL" id="JACBYE010000045">
    <property type="protein sequence ID" value="NYS94831.1"/>
    <property type="molecule type" value="Genomic_DNA"/>
</dbReference>
<evidence type="ECO:0000259" key="3">
    <source>
        <dbReference type="Pfam" id="PF11774"/>
    </source>
</evidence>
<feature type="domain" description="Lsr2 dimerization" evidence="3">
    <location>
        <begin position="1"/>
        <end position="58"/>
    </location>
</feature>
<accession>A0A853EWJ5</accession>
<dbReference type="InterPro" id="IPR036625">
    <property type="entry name" value="E3-bd_dom_sf"/>
</dbReference>
<dbReference type="InterPro" id="IPR042261">
    <property type="entry name" value="Lsr2-like_dimerization"/>
</dbReference>
<dbReference type="Gene3D" id="4.10.320.10">
    <property type="entry name" value="E3-binding domain"/>
    <property type="match status" value="1"/>
</dbReference>
<name>A0A853EWJ5_9MICO</name>
<proteinExistence type="predicted"/>
<evidence type="ECO:0000259" key="4">
    <source>
        <dbReference type="Pfam" id="PF23359"/>
    </source>
</evidence>
<feature type="compositionally biased region" description="Basic residues" evidence="2">
    <location>
        <begin position="57"/>
        <end position="69"/>
    </location>
</feature>
<evidence type="ECO:0000256" key="1">
    <source>
        <dbReference type="ARBA" id="ARBA00023125"/>
    </source>
</evidence>
<feature type="domain" description="Lsr2 DNA-binding" evidence="4">
    <location>
        <begin position="77"/>
        <end position="109"/>
    </location>
</feature>
<keyword evidence="6" id="KW-1185">Reference proteome</keyword>
<dbReference type="Proteomes" id="UP000561011">
    <property type="component" value="Unassembled WGS sequence"/>
</dbReference>
<feature type="region of interest" description="Disordered" evidence="2">
    <location>
        <begin position="57"/>
        <end position="93"/>
    </location>
</feature>
<dbReference type="Gene3D" id="3.30.60.230">
    <property type="entry name" value="Lsr2, dimerization domain"/>
    <property type="match status" value="1"/>
</dbReference>
<comment type="caution">
    <text evidence="5">The sequence shown here is derived from an EMBL/GenBank/DDBJ whole genome shotgun (WGS) entry which is preliminary data.</text>
</comment>
<gene>
    <name evidence="5" type="ORF">HZZ10_15040</name>
</gene>
<dbReference type="GO" id="GO:0003677">
    <property type="term" value="F:DNA binding"/>
    <property type="evidence" value="ECO:0007669"/>
    <property type="project" value="UniProtKB-KW"/>
</dbReference>
<dbReference type="InterPro" id="IPR024412">
    <property type="entry name" value="Lsr2_dim_dom"/>
</dbReference>
<protein>
    <submittedName>
        <fullName evidence="5">Lsr2 family protein</fullName>
    </submittedName>
</protein>
<dbReference type="RefSeq" id="WP_056128054.1">
    <property type="nucleotide sequence ID" value="NZ_JACBYE010000045.1"/>
</dbReference>
<dbReference type="GO" id="GO:0016746">
    <property type="term" value="F:acyltransferase activity"/>
    <property type="evidence" value="ECO:0007669"/>
    <property type="project" value="InterPro"/>
</dbReference>
<sequence>MAQKVQVILVDDLDGGTADETVTFSLDGVSYEIDLSTDNASAFRDSLASWVGHARKVGRSAARPAKRSTRSSSGGTSANDIREWARANGHTVNERGRISAEIKAAYEAAH</sequence>
<dbReference type="InterPro" id="IPR055370">
    <property type="entry name" value="Lsr2_DNA-bd"/>
</dbReference>
<organism evidence="5 6">
    <name type="scientific">Sanguibacter inulinus</name>
    <dbReference type="NCBI Taxonomy" id="60922"/>
    <lineage>
        <taxon>Bacteria</taxon>
        <taxon>Bacillati</taxon>
        <taxon>Actinomycetota</taxon>
        <taxon>Actinomycetes</taxon>
        <taxon>Micrococcales</taxon>
        <taxon>Sanguibacteraceae</taxon>
        <taxon>Sanguibacter</taxon>
    </lineage>
</organism>
<dbReference type="Pfam" id="PF11774">
    <property type="entry name" value="Lsr2"/>
    <property type="match status" value="1"/>
</dbReference>
<evidence type="ECO:0000313" key="5">
    <source>
        <dbReference type="EMBL" id="NYS94831.1"/>
    </source>
</evidence>